<comment type="caution">
    <text evidence="14">The sequence shown here is derived from an EMBL/GenBank/DDBJ whole genome shotgun (WGS) entry which is preliminary data.</text>
</comment>
<comment type="similarity">
    <text evidence="13">Belongs to the LpxK family.</text>
</comment>
<feature type="binding site" evidence="13">
    <location>
        <begin position="67"/>
        <end position="74"/>
    </location>
    <ligand>
        <name>ATP</name>
        <dbReference type="ChEBI" id="CHEBI:30616"/>
    </ligand>
</feature>
<evidence type="ECO:0000313" key="15">
    <source>
        <dbReference type="Proteomes" id="UP000214646"/>
    </source>
</evidence>
<sequence>MPSFHDFYLSLVRGERRGVGAWALRAGLWWVRLPYGTAVWLRNRAFDRGWKPATRVPVPVVGVGNLTLGGTGKTPCVEYVAAFYRELGVAAAVLSRGYGAQAGMNDEAMVLEENLPDVPHLQGPDRAALARTAVEELESEVLVLDDGFQHRRLARDLDIVLVDATRPLASDYLFPRGLLREPVGELRRAGVIVLTRADQAGADSVARQRDWLGRRFPDTPVATAVHAPVELVGADGVVEPVESLRGKAVGAFCGIGNPEAFHRTLTDLGASVAAFRTFPDHHAYTREDVEDLRAWAGRLPPDATIATTQKDFVKLRVSELGGHVVRAVRVGMRFLDGEEAFRGRLREVVAKLPRGENEEDRSEREEGSD</sequence>
<dbReference type="HAMAP" id="MF_00409">
    <property type="entry name" value="LpxK"/>
    <property type="match status" value="1"/>
</dbReference>
<dbReference type="PANTHER" id="PTHR42724:SF1">
    <property type="entry name" value="TETRAACYLDISACCHARIDE 4'-KINASE, MITOCHONDRIAL-RELATED"/>
    <property type="match status" value="1"/>
</dbReference>
<accession>A0A225DP69</accession>
<dbReference type="UniPathway" id="UPA00359">
    <property type="reaction ID" value="UER00482"/>
</dbReference>
<evidence type="ECO:0000256" key="7">
    <source>
        <dbReference type="ARBA" id="ARBA00022679"/>
    </source>
</evidence>
<dbReference type="GO" id="GO:0005886">
    <property type="term" value="C:plasma membrane"/>
    <property type="evidence" value="ECO:0007669"/>
    <property type="project" value="TreeGrafter"/>
</dbReference>
<evidence type="ECO:0000256" key="13">
    <source>
        <dbReference type="HAMAP-Rule" id="MF_00409"/>
    </source>
</evidence>
<dbReference type="AlphaFoldDB" id="A0A225DP69"/>
<gene>
    <name evidence="13" type="primary">lpxK</name>
    <name evidence="14" type="ORF">FRUB_02700</name>
</gene>
<dbReference type="Proteomes" id="UP000214646">
    <property type="component" value="Unassembled WGS sequence"/>
</dbReference>
<organism evidence="14 15">
    <name type="scientific">Fimbriiglobus ruber</name>
    <dbReference type="NCBI Taxonomy" id="1908690"/>
    <lineage>
        <taxon>Bacteria</taxon>
        <taxon>Pseudomonadati</taxon>
        <taxon>Planctomycetota</taxon>
        <taxon>Planctomycetia</taxon>
        <taxon>Gemmatales</taxon>
        <taxon>Gemmataceae</taxon>
        <taxon>Fimbriiglobus</taxon>
    </lineage>
</organism>
<evidence type="ECO:0000256" key="1">
    <source>
        <dbReference type="ARBA" id="ARBA00002274"/>
    </source>
</evidence>
<dbReference type="SUPFAM" id="SSF52540">
    <property type="entry name" value="P-loop containing nucleoside triphosphate hydrolases"/>
    <property type="match status" value="1"/>
</dbReference>
<evidence type="ECO:0000256" key="5">
    <source>
        <dbReference type="ARBA" id="ARBA00022516"/>
    </source>
</evidence>
<evidence type="ECO:0000256" key="9">
    <source>
        <dbReference type="ARBA" id="ARBA00022777"/>
    </source>
</evidence>
<dbReference type="Pfam" id="PF02606">
    <property type="entry name" value="LpxK"/>
    <property type="match status" value="1"/>
</dbReference>
<keyword evidence="9 13" id="KW-0418">Kinase</keyword>
<keyword evidence="8 13" id="KW-0547">Nucleotide-binding</keyword>
<evidence type="ECO:0000313" key="14">
    <source>
        <dbReference type="EMBL" id="OWK43101.1"/>
    </source>
</evidence>
<comment type="catalytic activity">
    <reaction evidence="13">
        <text>a lipid A disaccharide + ATP = a lipid IVA + ADP + H(+)</text>
        <dbReference type="Rhea" id="RHEA:67840"/>
        <dbReference type="ChEBI" id="CHEBI:15378"/>
        <dbReference type="ChEBI" id="CHEBI:30616"/>
        <dbReference type="ChEBI" id="CHEBI:176343"/>
        <dbReference type="ChEBI" id="CHEBI:176425"/>
        <dbReference type="ChEBI" id="CHEBI:456216"/>
        <dbReference type="EC" id="2.7.1.130"/>
    </reaction>
</comment>
<keyword evidence="10 13" id="KW-0067">ATP-binding</keyword>
<evidence type="ECO:0000256" key="11">
    <source>
        <dbReference type="ARBA" id="ARBA00023098"/>
    </source>
</evidence>
<evidence type="ECO:0000256" key="12">
    <source>
        <dbReference type="ARBA" id="ARBA00029757"/>
    </source>
</evidence>
<dbReference type="GO" id="GO:0009245">
    <property type="term" value="P:lipid A biosynthetic process"/>
    <property type="evidence" value="ECO:0007669"/>
    <property type="project" value="UniProtKB-UniRule"/>
</dbReference>
<dbReference type="InterPro" id="IPR027417">
    <property type="entry name" value="P-loop_NTPase"/>
</dbReference>
<proteinExistence type="inferred from homology"/>
<dbReference type="EC" id="2.7.1.130" evidence="3 13"/>
<comment type="pathway">
    <text evidence="2 13">Glycolipid biosynthesis; lipid IV(A) biosynthesis; lipid IV(A) from (3R)-3-hydroxytetradecanoyl-[acyl-carrier-protein] and UDP-N-acetyl-alpha-D-glucosamine: step 6/6.</text>
</comment>
<dbReference type="EMBL" id="NIDE01000004">
    <property type="protein sequence ID" value="OWK43101.1"/>
    <property type="molecule type" value="Genomic_DNA"/>
</dbReference>
<dbReference type="NCBIfam" id="TIGR00682">
    <property type="entry name" value="lpxK"/>
    <property type="match status" value="1"/>
</dbReference>
<keyword evidence="7 13" id="KW-0808">Transferase</keyword>
<evidence type="ECO:0000256" key="2">
    <source>
        <dbReference type="ARBA" id="ARBA00004870"/>
    </source>
</evidence>
<name>A0A225DP69_9BACT</name>
<dbReference type="InterPro" id="IPR003758">
    <property type="entry name" value="LpxK"/>
</dbReference>
<evidence type="ECO:0000256" key="4">
    <source>
        <dbReference type="ARBA" id="ARBA00016436"/>
    </source>
</evidence>
<evidence type="ECO:0000256" key="6">
    <source>
        <dbReference type="ARBA" id="ARBA00022556"/>
    </source>
</evidence>
<dbReference type="RefSeq" id="WP_238602565.1">
    <property type="nucleotide sequence ID" value="NZ_NIDE01000004.1"/>
</dbReference>
<dbReference type="GO" id="GO:0005524">
    <property type="term" value="F:ATP binding"/>
    <property type="evidence" value="ECO:0007669"/>
    <property type="project" value="UniProtKB-UniRule"/>
</dbReference>
<evidence type="ECO:0000256" key="8">
    <source>
        <dbReference type="ARBA" id="ARBA00022741"/>
    </source>
</evidence>
<evidence type="ECO:0000256" key="10">
    <source>
        <dbReference type="ARBA" id="ARBA00022840"/>
    </source>
</evidence>
<protein>
    <recommendedName>
        <fullName evidence="4 13">Tetraacyldisaccharide 4'-kinase</fullName>
        <ecNumber evidence="3 13">2.7.1.130</ecNumber>
    </recommendedName>
    <alternativeName>
        <fullName evidence="12 13">Lipid A 4'-kinase</fullName>
    </alternativeName>
</protein>
<keyword evidence="15" id="KW-1185">Reference proteome</keyword>
<evidence type="ECO:0000256" key="3">
    <source>
        <dbReference type="ARBA" id="ARBA00012071"/>
    </source>
</evidence>
<keyword evidence="5 13" id="KW-0444">Lipid biosynthesis</keyword>
<keyword evidence="6 13" id="KW-0441">Lipid A biosynthesis</keyword>
<comment type="function">
    <text evidence="1 13">Transfers the gamma-phosphate of ATP to the 4'-position of a tetraacyldisaccharide 1-phosphate intermediate (termed DS-1-P) to form tetraacyldisaccharide 1,4'-bis-phosphate (lipid IVA).</text>
</comment>
<dbReference type="GO" id="GO:0009029">
    <property type="term" value="F:lipid-A 4'-kinase activity"/>
    <property type="evidence" value="ECO:0007669"/>
    <property type="project" value="UniProtKB-UniRule"/>
</dbReference>
<reference evidence="15" key="1">
    <citation type="submission" date="2017-06" db="EMBL/GenBank/DDBJ databases">
        <title>Genome analysis of Fimbriiglobus ruber SP5, the first member of the order Planctomycetales with confirmed chitinolytic capability.</title>
        <authorList>
            <person name="Ravin N.V."/>
            <person name="Rakitin A.L."/>
            <person name="Ivanova A.A."/>
            <person name="Beletsky A.V."/>
            <person name="Kulichevskaya I.S."/>
            <person name="Mardanov A.V."/>
            <person name="Dedysh S.N."/>
        </authorList>
    </citation>
    <scope>NUCLEOTIDE SEQUENCE [LARGE SCALE GENOMIC DNA]</scope>
    <source>
        <strain evidence="15">SP5</strain>
    </source>
</reference>
<dbReference type="GO" id="GO:0009244">
    <property type="term" value="P:lipopolysaccharide core region biosynthetic process"/>
    <property type="evidence" value="ECO:0007669"/>
    <property type="project" value="TreeGrafter"/>
</dbReference>
<dbReference type="PANTHER" id="PTHR42724">
    <property type="entry name" value="TETRAACYLDISACCHARIDE 4'-KINASE"/>
    <property type="match status" value="1"/>
</dbReference>
<keyword evidence="11 13" id="KW-0443">Lipid metabolism</keyword>